<dbReference type="Proteomes" id="UP000023774">
    <property type="component" value="Unassembled WGS sequence"/>
</dbReference>
<proteinExistence type="predicted"/>
<sequence>MYVLNKYNHNSYGLNLNIRKLDAGYKYVF</sequence>
<evidence type="ECO:0000313" key="2">
    <source>
        <dbReference type="Proteomes" id="UP000023774"/>
    </source>
</evidence>
<gene>
    <name evidence="1" type="ORF">F906_02743</name>
</gene>
<accession>N9M3D3</accession>
<dbReference type="HOGENOM" id="CLU_3408440_0_0_6"/>
<organism evidence="1 2">
    <name type="scientific">Acinetobacter pseudolwoffii</name>
    <dbReference type="NCBI Taxonomy" id="2053287"/>
    <lineage>
        <taxon>Bacteria</taxon>
        <taxon>Pseudomonadati</taxon>
        <taxon>Pseudomonadota</taxon>
        <taxon>Gammaproteobacteria</taxon>
        <taxon>Moraxellales</taxon>
        <taxon>Moraxellaceae</taxon>
        <taxon>Acinetobacter</taxon>
    </lineage>
</organism>
<dbReference type="AlphaFoldDB" id="N9M3D3"/>
<keyword evidence="2" id="KW-1185">Reference proteome</keyword>
<name>N9M3D3_9GAMM</name>
<protein>
    <submittedName>
        <fullName evidence="1">Uncharacterized protein</fullName>
    </submittedName>
</protein>
<evidence type="ECO:0000313" key="1">
    <source>
        <dbReference type="EMBL" id="ENW85216.1"/>
    </source>
</evidence>
<comment type="caution">
    <text evidence="1">The sequence shown here is derived from an EMBL/GenBank/DDBJ whole genome shotgun (WGS) entry which is preliminary data.</text>
</comment>
<reference evidence="1 2" key="1">
    <citation type="submission" date="2013-02" db="EMBL/GenBank/DDBJ databases">
        <title>The Genome Sequence of Acinetobacter sp. NIPH 713.</title>
        <authorList>
            <consortium name="The Broad Institute Genome Sequencing Platform"/>
            <consortium name="The Broad Institute Genome Sequencing Center for Infectious Disease"/>
            <person name="Cerqueira G."/>
            <person name="Feldgarden M."/>
            <person name="Courvalin P."/>
            <person name="Perichon B."/>
            <person name="Grillot-Courvalin C."/>
            <person name="Clermont D."/>
            <person name="Rocha E."/>
            <person name="Yoon E.-J."/>
            <person name="Nemec A."/>
            <person name="Walker B."/>
            <person name="Young S.K."/>
            <person name="Zeng Q."/>
            <person name="Gargeya S."/>
            <person name="Fitzgerald M."/>
            <person name="Haas B."/>
            <person name="Abouelleil A."/>
            <person name="Alvarado L."/>
            <person name="Arachchi H.M."/>
            <person name="Berlin A.M."/>
            <person name="Chapman S.B."/>
            <person name="Dewar J."/>
            <person name="Goldberg J."/>
            <person name="Griggs A."/>
            <person name="Gujja S."/>
            <person name="Hansen M."/>
            <person name="Howarth C."/>
            <person name="Imamovic A."/>
            <person name="Larimer J."/>
            <person name="McCowan C."/>
            <person name="Murphy C."/>
            <person name="Neiman D."/>
            <person name="Pearson M."/>
            <person name="Priest M."/>
            <person name="Roberts A."/>
            <person name="Saif S."/>
            <person name="Shea T."/>
            <person name="Sisk P."/>
            <person name="Sykes S."/>
            <person name="Wortman J."/>
            <person name="Nusbaum C."/>
            <person name="Birren B."/>
        </authorList>
    </citation>
    <scope>NUCLEOTIDE SEQUENCE [LARGE SCALE GENOMIC DNA]</scope>
    <source>
        <strain evidence="1 2">NIPH 713</strain>
    </source>
</reference>
<dbReference type="EMBL" id="APRJ01000015">
    <property type="protein sequence ID" value="ENW85216.1"/>
    <property type="molecule type" value="Genomic_DNA"/>
</dbReference>